<dbReference type="CDD" id="cd11056">
    <property type="entry name" value="CYP6-like"/>
    <property type="match status" value="1"/>
</dbReference>
<evidence type="ECO:0000256" key="11">
    <source>
        <dbReference type="ARBA" id="ARBA00023033"/>
    </source>
</evidence>
<sequence>MILTTVFLIGLLYKNPVAFFLVIVAGLLVRELIKYHFRHWERCNVPGPKPSLIFGNIASNIFLRQHFAEMIDGWYNKFPNAPFIGFYKIFKPSVMIRDPEMIKNVLVRDQACFSANDFAFDEKLDPLLAHNPFMVSGERWKKSRQLLTPIFTGSKMKQLFPIMDEISSQFVNFVGRQCGREVEAKSISAAYTTQNVAGCAFSLDADCFNNPNSEWRVMGKKIFQPTLLAGIKFMLMLFVPSVTWFIPVPFLPKEVDRWMRKLVSTLLQERKTKQPERDDQLQSLLKTKSAELTEEQIAGHSLAFFSEGFETSSTTMGFAILHLAENPDVQEKLFQEIQNTLGKNDIPLTFDLVQKIEYLDWVLQESLRITPPAAGLQKLCTQNYCLKYKVDGKEVGTWIMPGTTVLIPIVAVHMDPKYYPEPEKFRPERFSPEEKAKRTDPVYYPFGDGPRMCLGMRFAQIQIKVALLKLVQQFRVRTSPNNKPWQYNRNTFLTEAKDGLQVVFERRSQD</sequence>
<feature type="binding site" description="axial binding residue" evidence="13">
    <location>
        <position position="453"/>
    </location>
    <ligand>
        <name>heme</name>
        <dbReference type="ChEBI" id="CHEBI:30413"/>
    </ligand>
    <ligandPart>
        <name>Fe</name>
        <dbReference type="ChEBI" id="CHEBI:18248"/>
    </ligandPart>
</feature>
<dbReference type="GO" id="GO:0005506">
    <property type="term" value="F:iron ion binding"/>
    <property type="evidence" value="ECO:0007669"/>
    <property type="project" value="InterPro"/>
</dbReference>
<dbReference type="VEuPathDB" id="VectorBase:AAEL005006"/>
<comment type="similarity">
    <text evidence="4 14">Belongs to the cytochrome P450 family.</text>
</comment>
<keyword evidence="9 14" id="KW-0560">Oxidoreductase</keyword>
<keyword evidence="5 13" id="KW-0349">Heme</keyword>
<reference evidence="15 16" key="1">
    <citation type="submission" date="2017-06" db="EMBL/GenBank/DDBJ databases">
        <title>Aedes aegypti genome working group (AGWG) sequencing and assembly.</title>
        <authorList>
            <consortium name="Aedes aegypti Genome Working Group (AGWG)"/>
            <person name="Matthews B.J."/>
        </authorList>
    </citation>
    <scope>NUCLEOTIDE SEQUENCE [LARGE SCALE GENOMIC DNA]</scope>
    <source>
        <strain evidence="15 16">LVP_AGWG</strain>
    </source>
</reference>
<accession>A0A1S4F9D3</accession>
<keyword evidence="7" id="KW-0256">Endoplasmic reticulum</keyword>
<dbReference type="InterPro" id="IPR017972">
    <property type="entry name" value="Cyt_P450_CS"/>
</dbReference>
<evidence type="ECO:0000313" key="16">
    <source>
        <dbReference type="Proteomes" id="UP000008820"/>
    </source>
</evidence>
<dbReference type="GO" id="GO:0020037">
    <property type="term" value="F:heme binding"/>
    <property type="evidence" value="ECO:0007669"/>
    <property type="project" value="InterPro"/>
</dbReference>
<dbReference type="PANTHER" id="PTHR24292:SF104">
    <property type="entry name" value="CYTOCHROME P450 308A1-RELATED"/>
    <property type="match status" value="1"/>
</dbReference>
<reference evidence="15" key="2">
    <citation type="submission" date="2020-05" db="UniProtKB">
        <authorList>
            <consortium name="EnsemblMetazoa"/>
        </authorList>
    </citation>
    <scope>IDENTIFICATION</scope>
    <source>
        <strain evidence="15">LVP_AGWG</strain>
    </source>
</reference>
<evidence type="ECO:0000256" key="8">
    <source>
        <dbReference type="ARBA" id="ARBA00022848"/>
    </source>
</evidence>
<dbReference type="GO" id="GO:0016705">
    <property type="term" value="F:oxidoreductase activity, acting on paired donors, with incorporation or reduction of molecular oxygen"/>
    <property type="evidence" value="ECO:0007669"/>
    <property type="project" value="InterPro"/>
</dbReference>
<keyword evidence="11 14" id="KW-0503">Monooxygenase</keyword>
<evidence type="ECO:0000256" key="13">
    <source>
        <dbReference type="PIRSR" id="PIRSR602401-1"/>
    </source>
</evidence>
<name>A0A1S4F9D3_AEDAE</name>
<dbReference type="PROSITE" id="PS00086">
    <property type="entry name" value="CYTOCHROME_P450"/>
    <property type="match status" value="1"/>
</dbReference>
<comment type="cofactor">
    <cofactor evidence="1 13">
        <name>heme</name>
        <dbReference type="ChEBI" id="CHEBI:30413"/>
    </cofactor>
</comment>
<evidence type="ECO:0000313" key="15">
    <source>
        <dbReference type="EnsemblMetazoa" id="AAEL005006-PA"/>
    </source>
</evidence>
<dbReference type="GO" id="GO:0004497">
    <property type="term" value="F:monooxygenase activity"/>
    <property type="evidence" value="ECO:0007669"/>
    <property type="project" value="UniProtKB-KW"/>
</dbReference>
<dbReference type="EnsemblMetazoa" id="AAEL005006-RA">
    <property type="protein sequence ID" value="AAEL005006-PA"/>
    <property type="gene ID" value="AAEL005006"/>
</dbReference>
<dbReference type="InterPro" id="IPR001128">
    <property type="entry name" value="Cyt_P450"/>
</dbReference>
<evidence type="ECO:0000256" key="14">
    <source>
        <dbReference type="RuleBase" id="RU000461"/>
    </source>
</evidence>
<keyword evidence="6 13" id="KW-0479">Metal-binding</keyword>
<gene>
    <name evidence="15" type="primary">5565806</name>
</gene>
<dbReference type="OrthoDB" id="2789670at2759"/>
<evidence type="ECO:0000256" key="6">
    <source>
        <dbReference type="ARBA" id="ARBA00022723"/>
    </source>
</evidence>
<evidence type="ECO:0000256" key="3">
    <source>
        <dbReference type="ARBA" id="ARBA00004406"/>
    </source>
</evidence>
<dbReference type="InterPro" id="IPR050476">
    <property type="entry name" value="Insect_CytP450_Detox"/>
</dbReference>
<keyword evidence="10 13" id="KW-0408">Iron</keyword>
<protein>
    <submittedName>
        <fullName evidence="15">Uncharacterized protein</fullName>
    </submittedName>
</protein>
<dbReference type="Gene3D" id="1.10.630.10">
    <property type="entry name" value="Cytochrome P450"/>
    <property type="match status" value="1"/>
</dbReference>
<keyword evidence="8" id="KW-0492">Microsome</keyword>
<evidence type="ECO:0000256" key="12">
    <source>
        <dbReference type="ARBA" id="ARBA00023136"/>
    </source>
</evidence>
<dbReference type="InterPro" id="IPR002401">
    <property type="entry name" value="Cyt_P450_E_grp-I"/>
</dbReference>
<evidence type="ECO:0000256" key="9">
    <source>
        <dbReference type="ARBA" id="ARBA00023002"/>
    </source>
</evidence>
<keyword evidence="12" id="KW-0472">Membrane</keyword>
<dbReference type="InterPro" id="IPR036396">
    <property type="entry name" value="Cyt_P450_sf"/>
</dbReference>
<dbReference type="PRINTS" id="PR00385">
    <property type="entry name" value="P450"/>
</dbReference>
<evidence type="ECO:0000256" key="1">
    <source>
        <dbReference type="ARBA" id="ARBA00001971"/>
    </source>
</evidence>
<dbReference type="InParanoid" id="A0A1S4F9D3"/>
<organism evidence="15 16">
    <name type="scientific">Aedes aegypti</name>
    <name type="common">Yellowfever mosquito</name>
    <name type="synonym">Culex aegypti</name>
    <dbReference type="NCBI Taxonomy" id="7159"/>
    <lineage>
        <taxon>Eukaryota</taxon>
        <taxon>Metazoa</taxon>
        <taxon>Ecdysozoa</taxon>
        <taxon>Arthropoda</taxon>
        <taxon>Hexapoda</taxon>
        <taxon>Insecta</taxon>
        <taxon>Pterygota</taxon>
        <taxon>Neoptera</taxon>
        <taxon>Endopterygota</taxon>
        <taxon>Diptera</taxon>
        <taxon>Nematocera</taxon>
        <taxon>Culicoidea</taxon>
        <taxon>Culicidae</taxon>
        <taxon>Culicinae</taxon>
        <taxon>Aedini</taxon>
        <taxon>Aedes</taxon>
        <taxon>Stegomyia</taxon>
    </lineage>
</organism>
<keyword evidence="16" id="KW-1185">Reference proteome</keyword>
<dbReference type="FunFam" id="1.10.630.10:FF:000042">
    <property type="entry name" value="Cytochrome P450"/>
    <property type="match status" value="1"/>
</dbReference>
<evidence type="ECO:0000256" key="5">
    <source>
        <dbReference type="ARBA" id="ARBA00022617"/>
    </source>
</evidence>
<dbReference type="PANTHER" id="PTHR24292">
    <property type="entry name" value="CYTOCHROME P450"/>
    <property type="match status" value="1"/>
</dbReference>
<dbReference type="GO" id="GO:0005789">
    <property type="term" value="C:endoplasmic reticulum membrane"/>
    <property type="evidence" value="ECO:0007669"/>
    <property type="project" value="UniProtKB-SubCell"/>
</dbReference>
<evidence type="ECO:0000256" key="2">
    <source>
        <dbReference type="ARBA" id="ARBA00004174"/>
    </source>
</evidence>
<comment type="subcellular location">
    <subcellularLocation>
        <location evidence="3">Endoplasmic reticulum membrane</location>
        <topology evidence="3">Peripheral membrane protein</topology>
    </subcellularLocation>
    <subcellularLocation>
        <location evidence="2">Microsome membrane</location>
        <topology evidence="2">Peripheral membrane protein</topology>
    </subcellularLocation>
</comment>
<dbReference type="Proteomes" id="UP000008820">
    <property type="component" value="Chromosome 3"/>
</dbReference>
<dbReference type="SUPFAM" id="SSF48264">
    <property type="entry name" value="Cytochrome P450"/>
    <property type="match status" value="1"/>
</dbReference>
<proteinExistence type="inferred from homology"/>
<dbReference type="Pfam" id="PF00067">
    <property type="entry name" value="p450"/>
    <property type="match status" value="1"/>
</dbReference>
<evidence type="ECO:0000256" key="4">
    <source>
        <dbReference type="ARBA" id="ARBA00010617"/>
    </source>
</evidence>
<evidence type="ECO:0000256" key="7">
    <source>
        <dbReference type="ARBA" id="ARBA00022824"/>
    </source>
</evidence>
<dbReference type="PRINTS" id="PR00463">
    <property type="entry name" value="EP450I"/>
</dbReference>
<dbReference type="AlphaFoldDB" id="A0A1S4F9D3"/>
<evidence type="ECO:0000256" key="10">
    <source>
        <dbReference type="ARBA" id="ARBA00023004"/>
    </source>
</evidence>